<sequence>MSDKILREIGTIYRALNTFSDFIMKSISLERGQFQYLMRIKEHPGINQQDLSEILLVDKTSTAKAVNKLVTKGYITKKKDLKDKRNYNLSLTHTGEKACSFLIKEEQFVTRKSLSTLTDANQQLLLEHLQEVNKTVATIFYGLKEEKLDSFLSEIEKEEIEQTK</sequence>
<keyword evidence="1" id="KW-0805">Transcription regulation</keyword>
<accession>A0A923MYK4</accession>
<evidence type="ECO:0000256" key="2">
    <source>
        <dbReference type="ARBA" id="ARBA00023125"/>
    </source>
</evidence>
<dbReference type="Proteomes" id="UP000641454">
    <property type="component" value="Unassembled WGS sequence"/>
</dbReference>
<dbReference type="Gene3D" id="1.10.10.10">
    <property type="entry name" value="Winged helix-like DNA-binding domain superfamily/Winged helix DNA-binding domain"/>
    <property type="match status" value="1"/>
</dbReference>
<comment type="caution">
    <text evidence="5">The sequence shown here is derived from an EMBL/GenBank/DDBJ whole genome shotgun (WGS) entry which is preliminary data.</text>
</comment>
<organism evidence="5 6">
    <name type="scientific">Flavobacterium muglaense</name>
    <dbReference type="NCBI Taxonomy" id="2764716"/>
    <lineage>
        <taxon>Bacteria</taxon>
        <taxon>Pseudomonadati</taxon>
        <taxon>Bacteroidota</taxon>
        <taxon>Flavobacteriia</taxon>
        <taxon>Flavobacteriales</taxon>
        <taxon>Flavobacteriaceae</taxon>
        <taxon>Flavobacterium</taxon>
    </lineage>
</organism>
<dbReference type="InterPro" id="IPR000835">
    <property type="entry name" value="HTH_MarR-typ"/>
</dbReference>
<proteinExistence type="predicted"/>
<dbReference type="RefSeq" id="WP_187017729.1">
    <property type="nucleotide sequence ID" value="NZ_JACRUK010000010.1"/>
</dbReference>
<evidence type="ECO:0000313" key="6">
    <source>
        <dbReference type="Proteomes" id="UP000641454"/>
    </source>
</evidence>
<dbReference type="PANTHER" id="PTHR42756">
    <property type="entry name" value="TRANSCRIPTIONAL REGULATOR, MARR"/>
    <property type="match status" value="1"/>
</dbReference>
<evidence type="ECO:0000259" key="4">
    <source>
        <dbReference type="PROSITE" id="PS50995"/>
    </source>
</evidence>
<dbReference type="InterPro" id="IPR036388">
    <property type="entry name" value="WH-like_DNA-bd_sf"/>
</dbReference>
<protein>
    <submittedName>
        <fullName evidence="5">MarR family transcriptional regulator</fullName>
    </submittedName>
</protein>
<dbReference type="PROSITE" id="PS01117">
    <property type="entry name" value="HTH_MARR_1"/>
    <property type="match status" value="1"/>
</dbReference>
<dbReference type="SUPFAM" id="SSF46785">
    <property type="entry name" value="Winged helix' DNA-binding domain"/>
    <property type="match status" value="1"/>
</dbReference>
<feature type="domain" description="HTH marR-type" evidence="4">
    <location>
        <begin position="2"/>
        <end position="134"/>
    </location>
</feature>
<keyword evidence="6" id="KW-1185">Reference proteome</keyword>
<name>A0A923MYK4_9FLAO</name>
<dbReference type="PROSITE" id="PS50995">
    <property type="entry name" value="HTH_MARR_2"/>
    <property type="match status" value="1"/>
</dbReference>
<reference evidence="5 6" key="1">
    <citation type="submission" date="2020-08" db="EMBL/GenBank/DDBJ databases">
        <title>Description of novel Flavobacterium F-392 isolate.</title>
        <authorList>
            <person name="Saticioglu I.B."/>
            <person name="Duman M."/>
            <person name="Altun S."/>
        </authorList>
    </citation>
    <scope>NUCLEOTIDE SEQUENCE [LARGE SCALE GENOMIC DNA]</scope>
    <source>
        <strain evidence="5 6">F-392</strain>
    </source>
</reference>
<dbReference type="GO" id="GO:0003677">
    <property type="term" value="F:DNA binding"/>
    <property type="evidence" value="ECO:0007669"/>
    <property type="project" value="UniProtKB-KW"/>
</dbReference>
<dbReference type="InterPro" id="IPR023187">
    <property type="entry name" value="Tscrpt_reg_MarR-type_CS"/>
</dbReference>
<dbReference type="Pfam" id="PF01047">
    <property type="entry name" value="MarR"/>
    <property type="match status" value="1"/>
</dbReference>
<gene>
    <name evidence="5" type="ORF">H8R25_06375</name>
</gene>
<keyword evidence="2" id="KW-0238">DNA-binding</keyword>
<evidence type="ECO:0000256" key="3">
    <source>
        <dbReference type="ARBA" id="ARBA00023163"/>
    </source>
</evidence>
<dbReference type="PRINTS" id="PR00598">
    <property type="entry name" value="HTHMARR"/>
</dbReference>
<evidence type="ECO:0000313" key="5">
    <source>
        <dbReference type="EMBL" id="MBC5844059.1"/>
    </source>
</evidence>
<keyword evidence="3" id="KW-0804">Transcription</keyword>
<dbReference type="GO" id="GO:0003700">
    <property type="term" value="F:DNA-binding transcription factor activity"/>
    <property type="evidence" value="ECO:0007669"/>
    <property type="project" value="InterPro"/>
</dbReference>
<evidence type="ECO:0000256" key="1">
    <source>
        <dbReference type="ARBA" id="ARBA00023015"/>
    </source>
</evidence>
<dbReference type="InterPro" id="IPR036390">
    <property type="entry name" value="WH_DNA-bd_sf"/>
</dbReference>
<dbReference type="EMBL" id="JACRUL010000010">
    <property type="protein sequence ID" value="MBC5844059.1"/>
    <property type="molecule type" value="Genomic_DNA"/>
</dbReference>
<dbReference type="SMART" id="SM00347">
    <property type="entry name" value="HTH_MARR"/>
    <property type="match status" value="1"/>
</dbReference>
<dbReference type="PANTHER" id="PTHR42756:SF2">
    <property type="entry name" value="MARR FAMILY REGULATORY PROTEIN"/>
    <property type="match status" value="1"/>
</dbReference>
<dbReference type="AlphaFoldDB" id="A0A923MYK4"/>